<dbReference type="GO" id="GO:0046872">
    <property type="term" value="F:metal ion binding"/>
    <property type="evidence" value="ECO:0007669"/>
    <property type="project" value="UniProtKB-KW"/>
</dbReference>
<dbReference type="EMBL" id="FWXR01000012">
    <property type="protein sequence ID" value="SMC91419.1"/>
    <property type="molecule type" value="Genomic_DNA"/>
</dbReference>
<dbReference type="GO" id="GO:0020037">
    <property type="term" value="F:heme binding"/>
    <property type="evidence" value="ECO:0007669"/>
    <property type="project" value="InterPro"/>
</dbReference>
<evidence type="ECO:0000256" key="2">
    <source>
        <dbReference type="ARBA" id="ARBA00022723"/>
    </source>
</evidence>
<dbReference type="Gene3D" id="1.10.760.10">
    <property type="entry name" value="Cytochrome c-like domain"/>
    <property type="match status" value="1"/>
</dbReference>
<dbReference type="STRING" id="937218.SAMN06297251_11253"/>
<dbReference type="AlphaFoldDB" id="A0A1W2D1L1"/>
<feature type="domain" description="Cytochrome c" evidence="6">
    <location>
        <begin position="114"/>
        <end position="193"/>
    </location>
</feature>
<dbReference type="OrthoDB" id="9811281at2"/>
<gene>
    <name evidence="7" type="ORF">SAMN06297251_11253</name>
</gene>
<sequence>MIRHPALKTHAIAPDPAPGLRRALLLPLAIAALSSYPLLALAQDGGGETQSDSVERTAEPGASVEDQAAEAVGETPSPDGDIDPSALMRTPVTGVYPGDVEVSPTLNTPEETEAAIERGMTYFNQMNCVGCHAPNGAGGMGPSLSNAAFIYGREPANIYLTILQGRPAGMPAYGELLPDSVIWDLVAYVRAIAKDPPENAWGQTMSLDDMGPEQVPAEYLSTTDPWAHTQPFSYGQAPFADVERPVAVDEGSPSEQ</sequence>
<evidence type="ECO:0000256" key="3">
    <source>
        <dbReference type="ARBA" id="ARBA00023004"/>
    </source>
</evidence>
<dbReference type="Pfam" id="PF13442">
    <property type="entry name" value="Cytochrome_CBB3"/>
    <property type="match status" value="1"/>
</dbReference>
<dbReference type="RefSeq" id="WP_084410801.1">
    <property type="nucleotide sequence ID" value="NZ_FWXR01000012.1"/>
</dbReference>
<dbReference type="SUPFAM" id="SSF46626">
    <property type="entry name" value="Cytochrome c"/>
    <property type="match status" value="1"/>
</dbReference>
<keyword evidence="2 4" id="KW-0479">Metal-binding</keyword>
<protein>
    <submittedName>
        <fullName evidence="7">Cytochrome C oxidase, cbb3-type, subunit III</fullName>
    </submittedName>
</protein>
<dbReference type="InterPro" id="IPR036909">
    <property type="entry name" value="Cyt_c-like_dom_sf"/>
</dbReference>
<reference evidence="7 8" key="1">
    <citation type="submission" date="2017-04" db="EMBL/GenBank/DDBJ databases">
        <authorList>
            <person name="Afonso C.L."/>
            <person name="Miller P.J."/>
            <person name="Scott M.A."/>
            <person name="Spackman E."/>
            <person name="Goraichik I."/>
            <person name="Dimitrov K.M."/>
            <person name="Suarez D.L."/>
            <person name="Swayne D.E."/>
        </authorList>
    </citation>
    <scope>NUCLEOTIDE SEQUENCE [LARGE SCALE GENOMIC DNA]</scope>
    <source>
        <strain evidence="7 8">CGMCC 1.10972</strain>
    </source>
</reference>
<proteinExistence type="predicted"/>
<keyword evidence="3 4" id="KW-0408">Iron</keyword>
<dbReference type="InterPro" id="IPR009056">
    <property type="entry name" value="Cyt_c-like_dom"/>
</dbReference>
<dbReference type="GO" id="GO:0009055">
    <property type="term" value="F:electron transfer activity"/>
    <property type="evidence" value="ECO:0007669"/>
    <property type="project" value="InterPro"/>
</dbReference>
<evidence type="ECO:0000256" key="1">
    <source>
        <dbReference type="ARBA" id="ARBA00022617"/>
    </source>
</evidence>
<evidence type="ECO:0000256" key="4">
    <source>
        <dbReference type="PROSITE-ProRule" id="PRU00433"/>
    </source>
</evidence>
<keyword evidence="1 4" id="KW-0349">Heme</keyword>
<evidence type="ECO:0000313" key="7">
    <source>
        <dbReference type="EMBL" id="SMC91419.1"/>
    </source>
</evidence>
<evidence type="ECO:0000259" key="6">
    <source>
        <dbReference type="PROSITE" id="PS51007"/>
    </source>
</evidence>
<keyword evidence="8" id="KW-1185">Reference proteome</keyword>
<dbReference type="PROSITE" id="PS51007">
    <property type="entry name" value="CYTC"/>
    <property type="match status" value="1"/>
</dbReference>
<accession>A0A1W2D1L1</accession>
<name>A0A1W2D1L1_9HYPH</name>
<feature type="region of interest" description="Disordered" evidence="5">
    <location>
        <begin position="44"/>
        <end position="86"/>
    </location>
</feature>
<dbReference type="Proteomes" id="UP000192656">
    <property type="component" value="Unassembled WGS sequence"/>
</dbReference>
<organism evidence="7 8">
    <name type="scientific">Fulvimarina manganoxydans</name>
    <dbReference type="NCBI Taxonomy" id="937218"/>
    <lineage>
        <taxon>Bacteria</taxon>
        <taxon>Pseudomonadati</taxon>
        <taxon>Pseudomonadota</taxon>
        <taxon>Alphaproteobacteria</taxon>
        <taxon>Hyphomicrobiales</taxon>
        <taxon>Aurantimonadaceae</taxon>
        <taxon>Fulvimarina</taxon>
    </lineage>
</organism>
<evidence type="ECO:0000313" key="8">
    <source>
        <dbReference type="Proteomes" id="UP000192656"/>
    </source>
</evidence>
<evidence type="ECO:0000256" key="5">
    <source>
        <dbReference type="SAM" id="MobiDB-lite"/>
    </source>
</evidence>